<dbReference type="EMBL" id="CAADRP010000546">
    <property type="protein sequence ID" value="VFU29431.1"/>
    <property type="molecule type" value="Genomic_DNA"/>
</dbReference>
<gene>
    <name evidence="1" type="ORF">SVIM_LOCUS107508</name>
</gene>
<protein>
    <submittedName>
        <fullName evidence="1">Uncharacterized protein</fullName>
    </submittedName>
</protein>
<proteinExistence type="predicted"/>
<organism evidence="1">
    <name type="scientific">Salix viminalis</name>
    <name type="common">Common osier</name>
    <name type="synonym">Basket willow</name>
    <dbReference type="NCBI Taxonomy" id="40686"/>
    <lineage>
        <taxon>Eukaryota</taxon>
        <taxon>Viridiplantae</taxon>
        <taxon>Streptophyta</taxon>
        <taxon>Embryophyta</taxon>
        <taxon>Tracheophyta</taxon>
        <taxon>Spermatophyta</taxon>
        <taxon>Magnoliopsida</taxon>
        <taxon>eudicotyledons</taxon>
        <taxon>Gunneridae</taxon>
        <taxon>Pentapetalae</taxon>
        <taxon>rosids</taxon>
        <taxon>fabids</taxon>
        <taxon>Malpighiales</taxon>
        <taxon>Salicaceae</taxon>
        <taxon>Saliceae</taxon>
        <taxon>Salix</taxon>
    </lineage>
</organism>
<accession>A0A6N2KLM6</accession>
<sequence>MAEGEELWYSIYKARDEKMVAKDGIHTLRIASFLNPLVQVSTKLLRFLTFHCCLKFLRKQPEMAIRCSVERLEHAPETMGRMVGLPNKRSRFHFEPKCYMFPLLGPQFPNLVEPGESRAARWHKQNSQISLPLTRSVLNFCGRRFC</sequence>
<evidence type="ECO:0000313" key="1">
    <source>
        <dbReference type="EMBL" id="VFU29431.1"/>
    </source>
</evidence>
<name>A0A6N2KLM6_SALVM</name>
<dbReference type="AlphaFoldDB" id="A0A6N2KLM6"/>
<reference evidence="1" key="1">
    <citation type="submission" date="2019-03" db="EMBL/GenBank/DDBJ databases">
        <authorList>
            <person name="Mank J."/>
            <person name="Almeida P."/>
        </authorList>
    </citation>
    <scope>NUCLEOTIDE SEQUENCE</scope>
    <source>
        <strain evidence="1">78183</strain>
    </source>
</reference>